<name>A0A7C4BCG2_9CREN</name>
<accession>A0A7C4BCG2</accession>
<proteinExistence type="predicted"/>
<dbReference type="EMBL" id="DTFF01000018">
    <property type="protein sequence ID" value="HGI87216.1"/>
    <property type="molecule type" value="Genomic_DNA"/>
</dbReference>
<reference evidence="1" key="1">
    <citation type="journal article" date="2020" name="mSystems">
        <title>Genome- and Community-Level Interaction Insights into Carbon Utilization and Element Cycling Functions of Hydrothermarchaeota in Hydrothermal Sediment.</title>
        <authorList>
            <person name="Zhou Z."/>
            <person name="Liu Y."/>
            <person name="Xu W."/>
            <person name="Pan J."/>
            <person name="Luo Z.H."/>
            <person name="Li M."/>
        </authorList>
    </citation>
    <scope>NUCLEOTIDE SEQUENCE [LARGE SCALE GENOMIC DNA]</scope>
    <source>
        <strain evidence="1">SpSt-732</strain>
    </source>
</reference>
<protein>
    <submittedName>
        <fullName evidence="1">Uncharacterized protein</fullName>
    </submittedName>
</protein>
<dbReference type="AlphaFoldDB" id="A0A7C4BCG2"/>
<organism evidence="1">
    <name type="scientific">Ignisphaera aggregans</name>
    <dbReference type="NCBI Taxonomy" id="334771"/>
    <lineage>
        <taxon>Archaea</taxon>
        <taxon>Thermoproteota</taxon>
        <taxon>Thermoprotei</taxon>
        <taxon>Desulfurococcales</taxon>
        <taxon>Desulfurococcaceae</taxon>
        <taxon>Ignisphaera</taxon>
    </lineage>
</organism>
<comment type="caution">
    <text evidence="1">The sequence shown here is derived from an EMBL/GenBank/DDBJ whole genome shotgun (WGS) entry which is preliminary data.</text>
</comment>
<sequence>MVSGGSGASDSACCIHTSVELFRSFSDKGELYRYLNEHCKPLDVSALGDVISVTKLRVSEALEKLNGVAQVIVAAKSGDIAIPLAVVVNCKSKVFHVLIDTLTNCPDIDCALKALTTYITRVLGVEKLYELKLQYNWGGASITIKSRCLFNERVLEAMLLNAILLALFISSSRTLRP</sequence>
<evidence type="ECO:0000313" key="1">
    <source>
        <dbReference type="EMBL" id="HGI87216.1"/>
    </source>
</evidence>
<gene>
    <name evidence="1" type="ORF">ENV14_02295</name>
</gene>